<dbReference type="Gene3D" id="2.10.70.100">
    <property type="match status" value="1"/>
</dbReference>
<dbReference type="Pfam" id="PF08447">
    <property type="entry name" value="PAS_3"/>
    <property type="match status" value="2"/>
</dbReference>
<dbReference type="GO" id="GO:0003824">
    <property type="term" value="F:catalytic activity"/>
    <property type="evidence" value="ECO:0007669"/>
    <property type="project" value="UniProtKB-ARBA"/>
</dbReference>
<dbReference type="Gene3D" id="3.30.450.20">
    <property type="entry name" value="PAS domain"/>
    <property type="match status" value="5"/>
</dbReference>
<dbReference type="InterPro" id="IPR001610">
    <property type="entry name" value="PAC"/>
</dbReference>
<dbReference type="InterPro" id="IPR029787">
    <property type="entry name" value="Nucleotide_cyclase"/>
</dbReference>
<name>A0A1T2KSM5_9GAMM</name>
<evidence type="ECO:0000256" key="1">
    <source>
        <dbReference type="ARBA" id="ARBA00001946"/>
    </source>
</evidence>
<dbReference type="InterPro" id="IPR043128">
    <property type="entry name" value="Rev_trsase/Diguanyl_cyclase"/>
</dbReference>
<feature type="domain" description="PAS" evidence="2">
    <location>
        <begin position="488"/>
        <end position="534"/>
    </location>
</feature>
<dbReference type="InterPro" id="IPR000160">
    <property type="entry name" value="GGDEF_dom"/>
</dbReference>
<feature type="domain" description="PAS" evidence="2">
    <location>
        <begin position="113"/>
        <end position="184"/>
    </location>
</feature>
<dbReference type="SMART" id="SM00267">
    <property type="entry name" value="GGDEF"/>
    <property type="match status" value="1"/>
</dbReference>
<proteinExistence type="predicted"/>
<keyword evidence="6" id="KW-1185">Reference proteome</keyword>
<dbReference type="Pfam" id="PF00990">
    <property type="entry name" value="GGDEF"/>
    <property type="match status" value="1"/>
</dbReference>
<evidence type="ECO:0000313" key="6">
    <source>
        <dbReference type="Proteomes" id="UP000190896"/>
    </source>
</evidence>
<dbReference type="PROSITE" id="PS50113">
    <property type="entry name" value="PAC"/>
    <property type="match status" value="4"/>
</dbReference>
<feature type="domain" description="PAS" evidence="2">
    <location>
        <begin position="1"/>
        <end position="47"/>
    </location>
</feature>
<dbReference type="AlphaFoldDB" id="A0A1T2KSM5"/>
<dbReference type="NCBIfam" id="TIGR00254">
    <property type="entry name" value="GGDEF"/>
    <property type="match status" value="1"/>
</dbReference>
<evidence type="ECO:0000259" key="3">
    <source>
        <dbReference type="PROSITE" id="PS50113"/>
    </source>
</evidence>
<evidence type="ECO:0000259" key="4">
    <source>
        <dbReference type="PROSITE" id="PS50887"/>
    </source>
</evidence>
<gene>
    <name evidence="5" type="ORF">BOW51_09925</name>
</gene>
<organism evidence="5 6">
    <name type="scientific">Solemya velesiana gill symbiont</name>
    <dbReference type="NCBI Taxonomy" id="1918948"/>
    <lineage>
        <taxon>Bacteria</taxon>
        <taxon>Pseudomonadati</taxon>
        <taxon>Pseudomonadota</taxon>
        <taxon>Gammaproteobacteria</taxon>
        <taxon>sulfur-oxidizing symbionts</taxon>
    </lineage>
</organism>
<accession>A0A1T2KSM5</accession>
<feature type="domain" description="GGDEF" evidence="4">
    <location>
        <begin position="645"/>
        <end position="778"/>
    </location>
</feature>
<dbReference type="Proteomes" id="UP000190896">
    <property type="component" value="Unassembled WGS sequence"/>
</dbReference>
<comment type="cofactor">
    <cofactor evidence="1">
        <name>Mg(2+)</name>
        <dbReference type="ChEBI" id="CHEBI:18420"/>
    </cofactor>
</comment>
<dbReference type="SUPFAM" id="SSF55073">
    <property type="entry name" value="Nucleotide cyclase"/>
    <property type="match status" value="1"/>
</dbReference>
<feature type="domain" description="PAC" evidence="3">
    <location>
        <begin position="50"/>
        <end position="112"/>
    </location>
</feature>
<dbReference type="EMBL" id="MPRJ01000070">
    <property type="protein sequence ID" value="OOZ35864.1"/>
    <property type="molecule type" value="Genomic_DNA"/>
</dbReference>
<dbReference type="InterPro" id="IPR035965">
    <property type="entry name" value="PAS-like_dom_sf"/>
</dbReference>
<sequence length="797" mass="91254">MSAPQIEEFVGYTAEELTRNPDLWFDLIHPDDQERVIREVSESHANRTVLKTEYRMISRSGETVWVRDEAAPVLGLEGQTLMLQGVMTNITGVLSSGKDVTDSIKVELALKASEERFRALFEQAAVGVAQIATPTCEFIRINDKFCEFLGRSPKDILSFECAKFTHPDDITDVRNNVDRLKSGEIKEFTLELRYLKPDDSPIWVSLTASPMWAEGEMPDYHIVVVKDISERKAAEVEVEKILDRLNEAERLGKIGSWEYDVDNHVGWMSDNEYRHHGVPVTDSFNYLQHLECVHPDDRKSHDEAFRGALGSRDLQFNHEYRILEPSGRVRQMLTRARIERNEKGEAVKVFGTDQEISQRKAFEKALRQREQRYRQLFTHNKAVELLVDPEDGSIIDANEAAARFYGYTRNELLHLNIGDINTLGQEKIKHELAEAREEQRDHFYFKHRLKNGEVRDVEVYTGPIALQERTVLYSIIHDVTDRVQAEHRLNQAAVAFENTAEGVMITDADTRIVTINRAFSEITGYSEAEAIGETPKMLSSGRQNGDFYQQMWNSLNATGRWQGEIWNRRKNGEVYPEWLTISSVNDQQGKLQNYVGVFADITTIKRSQGELEYLAHHDPLTDLPNRLLFNARLKHAFERAQREKHKVAVLFLDLDRFKIVNDSFGHPVGDELLKRVAERLVKDVRAEDTVSRFGGDEFAVLIEEVDNSDDVALIARKLIASLTEPFSLKGRETFITGSIGIALYPDDGMNASKLMRNADAALYVAKDEGRNTYRYYSKQMTIAARDRLTMEGRCARR</sequence>
<protein>
    <recommendedName>
        <fullName evidence="7">Sensor domain-containing diguanylate cyclase</fullName>
    </recommendedName>
</protein>
<dbReference type="Gene3D" id="3.30.70.270">
    <property type="match status" value="1"/>
</dbReference>
<dbReference type="CDD" id="cd01949">
    <property type="entry name" value="GGDEF"/>
    <property type="match status" value="1"/>
</dbReference>
<evidence type="ECO:0000259" key="2">
    <source>
        <dbReference type="PROSITE" id="PS50112"/>
    </source>
</evidence>
<comment type="caution">
    <text evidence="5">The sequence shown here is derived from an EMBL/GenBank/DDBJ whole genome shotgun (WGS) entry which is preliminary data.</text>
</comment>
<dbReference type="PROSITE" id="PS50112">
    <property type="entry name" value="PAS"/>
    <property type="match status" value="4"/>
</dbReference>
<feature type="domain" description="PAC" evidence="3">
    <location>
        <begin position="188"/>
        <end position="240"/>
    </location>
</feature>
<dbReference type="SMART" id="SM00086">
    <property type="entry name" value="PAC"/>
    <property type="match status" value="5"/>
</dbReference>
<dbReference type="InterPro" id="IPR000700">
    <property type="entry name" value="PAS-assoc_C"/>
</dbReference>
<feature type="domain" description="PAS" evidence="2">
    <location>
        <begin position="369"/>
        <end position="413"/>
    </location>
</feature>
<dbReference type="FunFam" id="3.30.70.270:FF:000001">
    <property type="entry name" value="Diguanylate cyclase domain protein"/>
    <property type="match status" value="1"/>
</dbReference>
<dbReference type="RefSeq" id="WP_172838859.1">
    <property type="nucleotide sequence ID" value="NZ_MPRJ01000070.1"/>
</dbReference>
<feature type="domain" description="PAC" evidence="3">
    <location>
        <begin position="561"/>
        <end position="613"/>
    </location>
</feature>
<dbReference type="SUPFAM" id="SSF55785">
    <property type="entry name" value="PYP-like sensor domain (PAS domain)"/>
    <property type="match status" value="5"/>
</dbReference>
<dbReference type="InterPro" id="IPR052155">
    <property type="entry name" value="Biofilm_reg_signaling"/>
</dbReference>
<dbReference type="Pfam" id="PF13426">
    <property type="entry name" value="PAS_9"/>
    <property type="match status" value="3"/>
</dbReference>
<dbReference type="SMART" id="SM00091">
    <property type="entry name" value="PAS"/>
    <property type="match status" value="3"/>
</dbReference>
<dbReference type="PROSITE" id="PS50887">
    <property type="entry name" value="GGDEF"/>
    <property type="match status" value="1"/>
</dbReference>
<evidence type="ECO:0008006" key="7">
    <source>
        <dbReference type="Google" id="ProtNLM"/>
    </source>
</evidence>
<dbReference type="CDD" id="cd00130">
    <property type="entry name" value="PAS"/>
    <property type="match status" value="4"/>
</dbReference>
<evidence type="ECO:0000313" key="5">
    <source>
        <dbReference type="EMBL" id="OOZ35864.1"/>
    </source>
</evidence>
<dbReference type="NCBIfam" id="TIGR00229">
    <property type="entry name" value="sensory_box"/>
    <property type="match status" value="4"/>
</dbReference>
<feature type="domain" description="PAC" evidence="3">
    <location>
        <begin position="316"/>
        <end position="368"/>
    </location>
</feature>
<dbReference type="InterPro" id="IPR000014">
    <property type="entry name" value="PAS"/>
</dbReference>
<dbReference type="PANTHER" id="PTHR44757:SF2">
    <property type="entry name" value="BIOFILM ARCHITECTURE MAINTENANCE PROTEIN MBAA"/>
    <property type="match status" value="1"/>
</dbReference>
<reference evidence="5 6" key="1">
    <citation type="submission" date="2016-11" db="EMBL/GenBank/DDBJ databases">
        <title>Mixed transmission modes and dynamic genome evolution in an obligate animal-bacterial symbiosis.</title>
        <authorList>
            <person name="Russell S.L."/>
            <person name="Corbett-Detig R.B."/>
            <person name="Cavanaugh C.M."/>
        </authorList>
    </citation>
    <scope>NUCLEOTIDE SEQUENCE [LARGE SCALE GENOMIC DNA]</scope>
    <source>
        <strain evidence="5">Se-Cadez</strain>
    </source>
</reference>
<dbReference type="PANTHER" id="PTHR44757">
    <property type="entry name" value="DIGUANYLATE CYCLASE DGCP"/>
    <property type="match status" value="1"/>
</dbReference>
<dbReference type="InterPro" id="IPR013655">
    <property type="entry name" value="PAS_fold_3"/>
</dbReference>